<protein>
    <submittedName>
        <fullName evidence="1">Uncharacterized protein</fullName>
    </submittedName>
</protein>
<name>W4LZW1_9BACT</name>
<reference evidence="1 2" key="1">
    <citation type="journal article" date="2014" name="Nature">
        <title>An environmental bacterial taxon with a large and distinct metabolic repertoire.</title>
        <authorList>
            <person name="Wilson M.C."/>
            <person name="Mori T."/>
            <person name="Ruckert C."/>
            <person name="Uria A.R."/>
            <person name="Helf M.J."/>
            <person name="Takada K."/>
            <person name="Gernert C."/>
            <person name="Steffens U.A."/>
            <person name="Heycke N."/>
            <person name="Schmitt S."/>
            <person name="Rinke C."/>
            <person name="Helfrich E.J."/>
            <person name="Brachmann A.O."/>
            <person name="Gurgui C."/>
            <person name="Wakimoto T."/>
            <person name="Kracht M."/>
            <person name="Crusemann M."/>
            <person name="Hentschel U."/>
            <person name="Abe I."/>
            <person name="Matsunaga S."/>
            <person name="Kalinowski J."/>
            <person name="Takeyama H."/>
            <person name="Piel J."/>
        </authorList>
    </citation>
    <scope>NUCLEOTIDE SEQUENCE [LARGE SCALE GENOMIC DNA]</scope>
    <source>
        <strain evidence="2">TSY2</strain>
    </source>
</reference>
<proteinExistence type="predicted"/>
<dbReference type="AlphaFoldDB" id="W4LZW1"/>
<dbReference type="EMBL" id="AZHX01001434">
    <property type="protein sequence ID" value="ETX03438.1"/>
    <property type="molecule type" value="Genomic_DNA"/>
</dbReference>
<keyword evidence="2" id="KW-1185">Reference proteome</keyword>
<evidence type="ECO:0000313" key="1">
    <source>
        <dbReference type="EMBL" id="ETX03438.1"/>
    </source>
</evidence>
<dbReference type="HOGENOM" id="CLU_2750215_0_0_7"/>
<accession>W4LZW1</accession>
<organism evidence="1 2">
    <name type="scientific">Candidatus Entotheonella gemina</name>
    <dbReference type="NCBI Taxonomy" id="1429439"/>
    <lineage>
        <taxon>Bacteria</taxon>
        <taxon>Pseudomonadati</taxon>
        <taxon>Nitrospinota/Tectimicrobiota group</taxon>
        <taxon>Candidatus Tectimicrobiota</taxon>
        <taxon>Candidatus Entotheonellia</taxon>
        <taxon>Candidatus Entotheonellales</taxon>
        <taxon>Candidatus Entotheonellaceae</taxon>
        <taxon>Candidatus Entotheonella</taxon>
    </lineage>
</organism>
<dbReference type="Proteomes" id="UP000019140">
    <property type="component" value="Unassembled WGS sequence"/>
</dbReference>
<gene>
    <name evidence="1" type="ORF">ETSY2_33505</name>
</gene>
<sequence length="70" mass="8044">MAGQQPHLPEQGALQELVRHRYRHHLTPEQFEAVQQEVAAVAEMIASLQAVPLANHEEPFTSFIPYRREN</sequence>
<evidence type="ECO:0000313" key="2">
    <source>
        <dbReference type="Proteomes" id="UP000019140"/>
    </source>
</evidence>
<comment type="caution">
    <text evidence="1">The sequence shown here is derived from an EMBL/GenBank/DDBJ whole genome shotgun (WGS) entry which is preliminary data.</text>
</comment>